<keyword evidence="5" id="KW-1185">Reference proteome</keyword>
<organism evidence="4 5">
    <name type="scientific">Cladonia borealis</name>
    <dbReference type="NCBI Taxonomy" id="184061"/>
    <lineage>
        <taxon>Eukaryota</taxon>
        <taxon>Fungi</taxon>
        <taxon>Dikarya</taxon>
        <taxon>Ascomycota</taxon>
        <taxon>Pezizomycotina</taxon>
        <taxon>Lecanoromycetes</taxon>
        <taxon>OSLEUM clade</taxon>
        <taxon>Lecanoromycetidae</taxon>
        <taxon>Lecanorales</taxon>
        <taxon>Lecanorineae</taxon>
        <taxon>Cladoniaceae</taxon>
        <taxon>Cladonia</taxon>
    </lineage>
</organism>
<dbReference type="PANTHER" id="PTHR34502">
    <property type="entry name" value="DUF6594 DOMAIN-CONTAINING PROTEIN-RELATED"/>
    <property type="match status" value="1"/>
</dbReference>
<feature type="transmembrane region" description="Helical" evidence="2">
    <location>
        <begin position="172"/>
        <end position="192"/>
    </location>
</feature>
<evidence type="ECO:0000256" key="2">
    <source>
        <dbReference type="SAM" id="Phobius"/>
    </source>
</evidence>
<proteinExistence type="predicted"/>
<feature type="transmembrane region" description="Helical" evidence="2">
    <location>
        <begin position="147"/>
        <end position="166"/>
    </location>
</feature>
<gene>
    <name evidence="4" type="ORF">JMJ35_003632</name>
</gene>
<reference evidence="4" key="1">
    <citation type="submission" date="2023-03" db="EMBL/GenBank/DDBJ databases">
        <title>Complete genome of Cladonia borealis.</title>
        <authorList>
            <person name="Park H."/>
        </authorList>
    </citation>
    <scope>NUCLEOTIDE SEQUENCE</scope>
    <source>
        <strain evidence="4">ANT050790</strain>
    </source>
</reference>
<protein>
    <recommendedName>
        <fullName evidence="3">DUF6594 domain-containing protein</fullName>
    </recommendedName>
</protein>
<dbReference type="PANTHER" id="PTHR34502:SF5">
    <property type="entry name" value="DUF6594 DOMAIN-CONTAINING PROTEIN"/>
    <property type="match status" value="1"/>
</dbReference>
<evidence type="ECO:0000259" key="3">
    <source>
        <dbReference type="Pfam" id="PF20237"/>
    </source>
</evidence>
<feature type="domain" description="DUF6594" evidence="3">
    <location>
        <begin position="19"/>
        <end position="211"/>
    </location>
</feature>
<evidence type="ECO:0000313" key="4">
    <source>
        <dbReference type="EMBL" id="KAK0513910.1"/>
    </source>
</evidence>
<evidence type="ECO:0000256" key="1">
    <source>
        <dbReference type="SAM" id="MobiDB-lite"/>
    </source>
</evidence>
<keyword evidence="2" id="KW-1133">Transmembrane helix</keyword>
<keyword evidence="2" id="KW-0812">Transmembrane</keyword>
<evidence type="ECO:0000313" key="5">
    <source>
        <dbReference type="Proteomes" id="UP001166286"/>
    </source>
</evidence>
<dbReference type="InterPro" id="IPR046529">
    <property type="entry name" value="DUF6594"/>
</dbReference>
<feature type="transmembrane region" description="Helical" evidence="2">
    <location>
        <begin position="199"/>
        <end position="216"/>
    </location>
</feature>
<keyword evidence="2" id="KW-0472">Membrane</keyword>
<dbReference type="Proteomes" id="UP001166286">
    <property type="component" value="Unassembled WGS sequence"/>
</dbReference>
<comment type="caution">
    <text evidence="4">The sequence shown here is derived from an EMBL/GenBank/DDBJ whole genome shotgun (WGS) entry which is preliminary data.</text>
</comment>
<sequence>MRDAGVSFQESKTAVANVQESQDPRDSWSVVLKIRRVLKEYNEALQAEAWLHSLEKPSKYNHNLMRRELEWDNDLRTSISETDLEYLDTKNFRDMISLAPEPYREAFSRFLAEKLGWLFLSSKEKQEMNQRGFGFFSDDRVRKTTRFIAIILSSILPILSIVILYNEHSTNIRIGLIIVFSTLFSGVVALVSDARNVEIMAATAAYAAVLVVFVSGNL</sequence>
<dbReference type="Pfam" id="PF20237">
    <property type="entry name" value="DUF6594"/>
    <property type="match status" value="1"/>
</dbReference>
<accession>A0AA39R312</accession>
<dbReference type="AlphaFoldDB" id="A0AA39R312"/>
<feature type="compositionally biased region" description="Polar residues" evidence="1">
    <location>
        <begin position="8"/>
        <end position="20"/>
    </location>
</feature>
<dbReference type="EMBL" id="JAFEKC020000006">
    <property type="protein sequence ID" value="KAK0513910.1"/>
    <property type="molecule type" value="Genomic_DNA"/>
</dbReference>
<feature type="region of interest" description="Disordered" evidence="1">
    <location>
        <begin position="1"/>
        <end position="20"/>
    </location>
</feature>
<name>A0AA39R312_9LECA</name>